<protein>
    <submittedName>
        <fullName evidence="2">Uncharacterized protein</fullName>
    </submittedName>
</protein>
<gene>
    <name evidence="2" type="ORF">BCAL_1097</name>
</gene>
<evidence type="ECO:0000313" key="3">
    <source>
        <dbReference type="Proteomes" id="UP000029072"/>
    </source>
</evidence>
<dbReference type="STRING" id="1437609.BCAL_1097"/>
<organism evidence="2 3">
    <name type="scientific">Bifidobacterium callitrichos DSM 23973</name>
    <dbReference type="NCBI Taxonomy" id="1437609"/>
    <lineage>
        <taxon>Bacteria</taxon>
        <taxon>Bacillati</taxon>
        <taxon>Actinomycetota</taxon>
        <taxon>Actinomycetes</taxon>
        <taxon>Bifidobacteriales</taxon>
        <taxon>Bifidobacteriaceae</taxon>
        <taxon>Bifidobacterium</taxon>
    </lineage>
</organism>
<feature type="region of interest" description="Disordered" evidence="1">
    <location>
        <begin position="1"/>
        <end position="68"/>
    </location>
</feature>
<dbReference type="OrthoDB" id="3238607at2"/>
<evidence type="ECO:0000313" key="2">
    <source>
        <dbReference type="EMBL" id="KFI51366.1"/>
    </source>
</evidence>
<feature type="compositionally biased region" description="Basic and acidic residues" evidence="1">
    <location>
        <begin position="8"/>
        <end position="38"/>
    </location>
</feature>
<accession>A0A086ZXW6</accession>
<comment type="caution">
    <text evidence="2">The sequence shown here is derived from an EMBL/GenBank/DDBJ whole genome shotgun (WGS) entry which is preliminary data.</text>
</comment>
<proteinExistence type="predicted"/>
<reference evidence="2 3" key="1">
    <citation type="submission" date="2014-03" db="EMBL/GenBank/DDBJ databases">
        <title>Genomics of Bifidobacteria.</title>
        <authorList>
            <person name="Ventura M."/>
            <person name="Milani C."/>
            <person name="Lugli G.A."/>
        </authorList>
    </citation>
    <scope>NUCLEOTIDE SEQUENCE [LARGE SCALE GENOMIC DNA]</scope>
    <source>
        <strain evidence="2 3">DSM 23973</strain>
    </source>
</reference>
<sequence>MADDFDDDKDRSGRDSDPGDSHLTDEDIAKALEGFEKEFADEETSDLSDVDDLDPHPDSGVDDLSDDLDIDIPDDASSIDPSFGFEDALDGLLGNKAKMAALVTRIASAPLLAAFCQLSDISADCVGSNQGAIAVLRNLDGDGPEAAARDITTVVGGMSVVLGVNRADKLEVSIYAGGKAGETLAPPILFNSTPRFVEDLMLGITTVAQLKTQGFEVVDSGSLDHESAMKVIAEHTRFGRGGATRGSSID</sequence>
<dbReference type="RefSeq" id="WP_043166358.1">
    <property type="nucleotide sequence ID" value="NZ_JDUV01000012.1"/>
</dbReference>
<feature type="compositionally biased region" description="Acidic residues" evidence="1">
    <location>
        <begin position="39"/>
        <end position="52"/>
    </location>
</feature>
<dbReference type="EMBL" id="JGYS01000022">
    <property type="protein sequence ID" value="KFI51366.1"/>
    <property type="molecule type" value="Genomic_DNA"/>
</dbReference>
<dbReference type="Proteomes" id="UP000029072">
    <property type="component" value="Unassembled WGS sequence"/>
</dbReference>
<dbReference type="AlphaFoldDB" id="A0A086ZXW6"/>
<dbReference type="eggNOG" id="ENOG5033E2Y">
    <property type="taxonomic scope" value="Bacteria"/>
</dbReference>
<evidence type="ECO:0000256" key="1">
    <source>
        <dbReference type="SAM" id="MobiDB-lite"/>
    </source>
</evidence>
<name>A0A086ZXW6_9BIFI</name>